<gene>
    <name evidence="9" type="ORF">BEU04_02430</name>
</gene>
<evidence type="ECO:0000256" key="1">
    <source>
        <dbReference type="ARBA" id="ARBA00004127"/>
    </source>
</evidence>
<feature type="transmembrane region" description="Helical" evidence="8">
    <location>
        <begin position="194"/>
        <end position="213"/>
    </location>
</feature>
<dbReference type="InterPro" id="IPR045891">
    <property type="entry name" value="ZIP9"/>
</dbReference>
<evidence type="ECO:0000313" key="9">
    <source>
        <dbReference type="EMBL" id="OIR15196.1"/>
    </source>
</evidence>
<feature type="transmembrane region" description="Helical" evidence="8">
    <location>
        <begin position="258"/>
        <end position="276"/>
    </location>
</feature>
<evidence type="ECO:0000256" key="7">
    <source>
        <dbReference type="SAM" id="MobiDB-lite"/>
    </source>
</evidence>
<reference evidence="9 10" key="1">
    <citation type="submission" date="2016-08" db="EMBL/GenBank/DDBJ databases">
        <title>New Insights into Marine Group III Euryarchaeota, from dark to light.</title>
        <authorList>
            <person name="Haro-Moreno J.M."/>
            <person name="Rodriguez-Valera F."/>
            <person name="Lopez-Garcia P."/>
            <person name="Moreira D."/>
            <person name="Martin-Cuadrado A.B."/>
        </authorList>
    </citation>
    <scope>NUCLEOTIDE SEQUENCE [LARGE SCALE GENOMIC DNA]</scope>
    <source>
        <strain evidence="9">CG-Bathy1</strain>
    </source>
</reference>
<comment type="subcellular location">
    <subcellularLocation>
        <location evidence="1">Endomembrane system</location>
        <topology evidence="1">Multi-pass membrane protein</topology>
    </subcellularLocation>
    <subcellularLocation>
        <location evidence="2">Golgi apparatus membrane</location>
    </subcellularLocation>
</comment>
<feature type="transmembrane region" description="Helical" evidence="8">
    <location>
        <begin position="97"/>
        <end position="117"/>
    </location>
</feature>
<organism evidence="9 10">
    <name type="scientific">Marine Group III euryarchaeote CG-Bathy1</name>
    <dbReference type="NCBI Taxonomy" id="1889001"/>
    <lineage>
        <taxon>Archaea</taxon>
        <taxon>Methanobacteriati</taxon>
        <taxon>Thermoplasmatota</taxon>
        <taxon>Thermoplasmata</taxon>
        <taxon>Candidatus Thermoprofundales</taxon>
    </lineage>
</organism>
<keyword evidence="3 8" id="KW-0812">Transmembrane</keyword>
<dbReference type="PANTHER" id="PTHR16133">
    <property type="entry name" value="SOLUTE CARRIER FAMILY 39 ZINC TRANSPORTER , MEMBER 9-RELATED"/>
    <property type="match status" value="1"/>
</dbReference>
<dbReference type="GO" id="GO:0016020">
    <property type="term" value="C:membrane"/>
    <property type="evidence" value="ECO:0007669"/>
    <property type="project" value="InterPro"/>
</dbReference>
<keyword evidence="5" id="KW-0333">Golgi apparatus</keyword>
<dbReference type="AlphaFoldDB" id="A0A1J5TND2"/>
<evidence type="ECO:0000256" key="8">
    <source>
        <dbReference type="SAM" id="Phobius"/>
    </source>
</evidence>
<feature type="transmembrane region" description="Helical" evidence="8">
    <location>
        <begin position="161"/>
        <end position="182"/>
    </location>
</feature>
<evidence type="ECO:0000256" key="3">
    <source>
        <dbReference type="ARBA" id="ARBA00022692"/>
    </source>
</evidence>
<keyword evidence="4 8" id="KW-1133">Transmembrane helix</keyword>
<evidence type="ECO:0000256" key="6">
    <source>
        <dbReference type="ARBA" id="ARBA00023136"/>
    </source>
</evidence>
<evidence type="ECO:0008006" key="11">
    <source>
        <dbReference type="Google" id="ProtNLM"/>
    </source>
</evidence>
<evidence type="ECO:0000256" key="5">
    <source>
        <dbReference type="ARBA" id="ARBA00023034"/>
    </source>
</evidence>
<dbReference type="InterPro" id="IPR003689">
    <property type="entry name" value="ZIP"/>
</dbReference>
<accession>A0A1J5TND2</accession>
<proteinExistence type="predicted"/>
<evidence type="ECO:0000256" key="4">
    <source>
        <dbReference type="ARBA" id="ARBA00022989"/>
    </source>
</evidence>
<feature type="transmembrane region" description="Helical" evidence="8">
    <location>
        <begin position="6"/>
        <end position="26"/>
    </location>
</feature>
<comment type="caution">
    <text evidence="9">The sequence shown here is derived from an EMBL/GenBank/DDBJ whole genome shotgun (WGS) entry which is preliminary data.</text>
</comment>
<keyword evidence="6 8" id="KW-0472">Membrane</keyword>
<evidence type="ECO:0000256" key="2">
    <source>
        <dbReference type="ARBA" id="ARBA00004394"/>
    </source>
</evidence>
<evidence type="ECO:0000313" key="10">
    <source>
        <dbReference type="Proteomes" id="UP000183815"/>
    </source>
</evidence>
<sequence>MDAQTLIFLMSGIMFIAAFGFGYLPLKLDLSSKRVMQFTAIGAGVLISSAFLVVIPEGMEIIEGHEEHEEEEEHAEEGGEEEEEEGHEEEHAIEPSVLGMAMLVGFVVMLMLEVFGLPHAVHHDEDKDLLGISATIGLIIHAAADGLAIGASVSSSTETGLIVFVAIMLHKGPAAFGLASFLEHIKLEKQKSQLYLLIFALSSPIMAIVTFFALKDTTLATDENIGLALMFSAGTFIYVATVDVLPQVHSHEHEKDTTVWYVVLGMVLVYVTTLLSHQH</sequence>
<protein>
    <recommendedName>
        <fullName evidence="11">Zinc/iron permease</fullName>
    </recommendedName>
</protein>
<dbReference type="GO" id="GO:0006829">
    <property type="term" value="P:zinc ion transport"/>
    <property type="evidence" value="ECO:0007669"/>
    <property type="project" value="InterPro"/>
</dbReference>
<feature type="transmembrane region" description="Helical" evidence="8">
    <location>
        <begin position="38"/>
        <end position="55"/>
    </location>
</feature>
<dbReference type="Proteomes" id="UP000183815">
    <property type="component" value="Unassembled WGS sequence"/>
</dbReference>
<dbReference type="GO" id="GO:0012505">
    <property type="term" value="C:endomembrane system"/>
    <property type="evidence" value="ECO:0007669"/>
    <property type="project" value="UniProtKB-SubCell"/>
</dbReference>
<dbReference type="PANTHER" id="PTHR16133:SF0">
    <property type="entry name" value="ZINC_IRON REGULATED TRANSPORTER-RELATED PROTEIN 102B, ISOFORM E"/>
    <property type="match status" value="1"/>
</dbReference>
<feature type="transmembrane region" description="Helical" evidence="8">
    <location>
        <begin position="225"/>
        <end position="246"/>
    </location>
</feature>
<feature type="region of interest" description="Disordered" evidence="7">
    <location>
        <begin position="66"/>
        <end position="91"/>
    </location>
</feature>
<name>A0A1J5TND2_9ARCH</name>
<feature type="transmembrane region" description="Helical" evidence="8">
    <location>
        <begin position="129"/>
        <end position="149"/>
    </location>
</feature>
<feature type="compositionally biased region" description="Acidic residues" evidence="7">
    <location>
        <begin position="68"/>
        <end position="87"/>
    </location>
</feature>
<dbReference type="Pfam" id="PF02535">
    <property type="entry name" value="Zip"/>
    <property type="match status" value="2"/>
</dbReference>
<dbReference type="EMBL" id="MIYU01000017">
    <property type="protein sequence ID" value="OIR15196.1"/>
    <property type="molecule type" value="Genomic_DNA"/>
</dbReference>
<dbReference type="GO" id="GO:0046873">
    <property type="term" value="F:metal ion transmembrane transporter activity"/>
    <property type="evidence" value="ECO:0007669"/>
    <property type="project" value="InterPro"/>
</dbReference>